<gene>
    <name evidence="5" type="ORF">BAA01_08440</name>
</gene>
<dbReference type="GO" id="GO:0004222">
    <property type="term" value="F:metalloendopeptidase activity"/>
    <property type="evidence" value="ECO:0007669"/>
    <property type="project" value="InterPro"/>
</dbReference>
<sequence length="416" mass="46925">MIYRHVLKNGLRVVIEELASVRSVSIGVWVGAGSRYESIEINGISHLIEHMLFKGTKHHTARQLAEKFDSIGGQVNAFTSKEYTCYYAKVLDEHFPYALELLADMYFHSLFEPQELEKEKKVILEEIKMYEDTPDELVHELLAKAAFAEHPLGASVAGTKEALGGLTRDDLLQYMRQAYTPDNTVIAIAGHVRPDALELVEQAFSQFTSTIHTLPDQKADFHHRSIFYPKETEQVHLCLGFPGLSFKDERLYSLVALNNILGGSMSSRLFQQIREDCGLAYSVYSYHSSFKQEGIFAIYTGTAPEHVETVLKLTLDIIQQIRSNGITEEELRKAREQIKGSLMLSLESTNSRMSRLGRNELLLGKHWSLDELLAQLNRVTLEEVHEVAQAIFCDPPAVATVGEDEQLAKLRRALGT</sequence>
<feature type="domain" description="Peptidase M16 C-terminal" evidence="4">
    <location>
        <begin position="166"/>
        <end position="337"/>
    </location>
</feature>
<dbReference type="InterPro" id="IPR011765">
    <property type="entry name" value="Pept_M16_N"/>
</dbReference>
<dbReference type="InterPro" id="IPR050361">
    <property type="entry name" value="MPP/UQCRC_Complex"/>
</dbReference>
<dbReference type="GO" id="GO:0046872">
    <property type="term" value="F:metal ion binding"/>
    <property type="evidence" value="ECO:0007669"/>
    <property type="project" value="InterPro"/>
</dbReference>
<dbReference type="InterPro" id="IPR011249">
    <property type="entry name" value="Metalloenz_LuxS/M16"/>
</dbReference>
<accession>A0A1Y3PQG4</accession>
<dbReference type="AlphaFoldDB" id="A0A1Y3PQG4"/>
<dbReference type="FunFam" id="3.30.830.10:FF:000008">
    <property type="entry name" value="Mitochondrial-processing peptidase subunit beta"/>
    <property type="match status" value="1"/>
</dbReference>
<comment type="similarity">
    <text evidence="1 2">Belongs to the peptidase M16 family.</text>
</comment>
<evidence type="ECO:0000313" key="6">
    <source>
        <dbReference type="Proteomes" id="UP000196475"/>
    </source>
</evidence>
<evidence type="ECO:0000259" key="4">
    <source>
        <dbReference type="Pfam" id="PF05193"/>
    </source>
</evidence>
<evidence type="ECO:0000256" key="2">
    <source>
        <dbReference type="RuleBase" id="RU004447"/>
    </source>
</evidence>
<dbReference type="InterPro" id="IPR001431">
    <property type="entry name" value="Pept_M16_Zn_BS"/>
</dbReference>
<dbReference type="PANTHER" id="PTHR11851:SF49">
    <property type="entry name" value="MITOCHONDRIAL-PROCESSING PEPTIDASE SUBUNIT ALPHA"/>
    <property type="match status" value="1"/>
</dbReference>
<dbReference type="InterPro" id="IPR007863">
    <property type="entry name" value="Peptidase_M16_C"/>
</dbReference>
<keyword evidence="5" id="KW-0378">Hydrolase</keyword>
<comment type="caution">
    <text evidence="5">The sequence shown here is derived from an EMBL/GenBank/DDBJ whole genome shotgun (WGS) entry which is preliminary data.</text>
</comment>
<dbReference type="SUPFAM" id="SSF63411">
    <property type="entry name" value="LuxS/MPP-like metallohydrolase"/>
    <property type="match status" value="2"/>
</dbReference>
<dbReference type="EMBL" id="LZRT01000062">
    <property type="protein sequence ID" value="OUM88387.1"/>
    <property type="molecule type" value="Genomic_DNA"/>
</dbReference>
<dbReference type="PROSITE" id="PS00143">
    <property type="entry name" value="INSULINASE"/>
    <property type="match status" value="1"/>
</dbReference>
<evidence type="ECO:0000259" key="3">
    <source>
        <dbReference type="Pfam" id="PF00675"/>
    </source>
</evidence>
<evidence type="ECO:0000256" key="1">
    <source>
        <dbReference type="ARBA" id="ARBA00007261"/>
    </source>
</evidence>
<keyword evidence="5" id="KW-0645">Protease</keyword>
<dbReference type="Pfam" id="PF00675">
    <property type="entry name" value="Peptidase_M16"/>
    <property type="match status" value="1"/>
</dbReference>
<dbReference type="Proteomes" id="UP000196475">
    <property type="component" value="Unassembled WGS sequence"/>
</dbReference>
<name>A0A1Y3PQG4_9BACI</name>
<dbReference type="Pfam" id="PF05193">
    <property type="entry name" value="Peptidase_M16_C"/>
    <property type="match status" value="1"/>
</dbReference>
<dbReference type="PANTHER" id="PTHR11851">
    <property type="entry name" value="METALLOPROTEASE"/>
    <property type="match status" value="1"/>
</dbReference>
<organism evidence="5 6">
    <name type="scientific">Bacillus thermozeamaize</name>
    <dbReference type="NCBI Taxonomy" id="230954"/>
    <lineage>
        <taxon>Bacteria</taxon>
        <taxon>Bacillati</taxon>
        <taxon>Bacillota</taxon>
        <taxon>Bacilli</taxon>
        <taxon>Bacillales</taxon>
        <taxon>Bacillaceae</taxon>
        <taxon>Bacillus</taxon>
    </lineage>
</organism>
<protein>
    <submittedName>
        <fullName evidence="5">Zinc protease</fullName>
    </submittedName>
</protein>
<evidence type="ECO:0000313" key="5">
    <source>
        <dbReference type="EMBL" id="OUM88387.1"/>
    </source>
</evidence>
<proteinExistence type="inferred from homology"/>
<feature type="domain" description="Peptidase M16 N-terminal" evidence="3">
    <location>
        <begin position="12"/>
        <end position="159"/>
    </location>
</feature>
<dbReference type="Gene3D" id="3.30.830.10">
    <property type="entry name" value="Metalloenzyme, LuxS/M16 peptidase-like"/>
    <property type="match status" value="2"/>
</dbReference>
<reference evidence="6" key="1">
    <citation type="submission" date="2016-06" db="EMBL/GenBank/DDBJ databases">
        <authorList>
            <person name="Nascimento L."/>
            <person name="Pereira R.V."/>
            <person name="Martins L.F."/>
            <person name="Quaggio R.B."/>
            <person name="Silva A.M."/>
            <person name="Setubal J.C."/>
        </authorList>
    </citation>
    <scope>NUCLEOTIDE SEQUENCE [LARGE SCALE GENOMIC DNA]</scope>
</reference>
<dbReference type="GO" id="GO:0006508">
    <property type="term" value="P:proteolysis"/>
    <property type="evidence" value="ECO:0007669"/>
    <property type="project" value="UniProtKB-KW"/>
</dbReference>